<dbReference type="RefSeq" id="XP_018190087.1">
    <property type="nucleotide sequence ID" value="XM_018332171.1"/>
</dbReference>
<dbReference type="EMBL" id="KV407456">
    <property type="protein sequence ID" value="KZF24532.1"/>
    <property type="molecule type" value="Genomic_DNA"/>
</dbReference>
<dbReference type="AlphaFoldDB" id="A0A165I8D8"/>
<sequence length="459" mass="51878">MAQSTTLPVRPAAISGFLSFNKMPPKLVIAADATEEDFDQTLMDHLEEEGYDVIYLPYEGGGKEYANELKALGDDLELGETYSLVVFGVAAADALQVHLKPMPKLNSLIAYYPPVLPPKNANYPPSLPVLIHLTNPHPPVTNCKSYTYYHVQNGFAEHNKPQFDAVSASLAWSRTLGQIRKGFKIEVDLERVWEGHLNNEFRQKDASSTVAAMVPDAYVNHVPTMTGGIGTDDLLRFYRDFFVQDNPPSLKFRLVSRTTGVDRIVDEMVLLFDHTEEMPWMLPEVPPTNKHVEIAIVSIVCIRGGKLYHEHVYWDQASVLLQIGLLDPNLGKGGVERLPVTGAESAKKVLDAHSYESNDLLEDWWTDEEDESEDESEEEEDEEDEDEDEKEDGEEDEDEDDKDEEDEEEKEEDEEDENGDEGRKEEGKQLQDKGKVKAQAQDQDQARPNKEQQKQKANQ</sequence>
<dbReference type="InterPro" id="IPR032710">
    <property type="entry name" value="NTF2-like_dom_sf"/>
</dbReference>
<organism evidence="2 3">
    <name type="scientific">Xylona heveae (strain CBS 132557 / TC161)</name>
    <dbReference type="NCBI Taxonomy" id="1328760"/>
    <lineage>
        <taxon>Eukaryota</taxon>
        <taxon>Fungi</taxon>
        <taxon>Dikarya</taxon>
        <taxon>Ascomycota</taxon>
        <taxon>Pezizomycotina</taxon>
        <taxon>Xylonomycetes</taxon>
        <taxon>Xylonales</taxon>
        <taxon>Xylonaceae</taxon>
        <taxon>Xylona</taxon>
    </lineage>
</organism>
<evidence type="ECO:0000313" key="2">
    <source>
        <dbReference type="EMBL" id="KZF24532.1"/>
    </source>
</evidence>
<dbReference type="OrthoDB" id="5440at2759"/>
<dbReference type="OMA" id="VSEHMYW"/>
<name>A0A165I8D8_XYLHT</name>
<dbReference type="GO" id="GO:0030638">
    <property type="term" value="P:polyketide metabolic process"/>
    <property type="evidence" value="ECO:0007669"/>
    <property type="project" value="InterPro"/>
</dbReference>
<dbReference type="PANTHER" id="PTHR38436">
    <property type="entry name" value="POLYKETIDE CYCLASE SNOAL-LIKE DOMAIN"/>
    <property type="match status" value="1"/>
</dbReference>
<dbReference type="InterPro" id="IPR009959">
    <property type="entry name" value="Cyclase_SnoaL-like"/>
</dbReference>
<feature type="compositionally biased region" description="Basic and acidic residues" evidence="1">
    <location>
        <begin position="444"/>
        <end position="459"/>
    </location>
</feature>
<dbReference type="Proteomes" id="UP000076632">
    <property type="component" value="Unassembled WGS sequence"/>
</dbReference>
<protein>
    <submittedName>
        <fullName evidence="2">NTF2-like protein</fullName>
    </submittedName>
</protein>
<reference evidence="2 3" key="1">
    <citation type="journal article" date="2016" name="Fungal Biol.">
        <title>The genome of Xylona heveae provides a window into fungal endophytism.</title>
        <authorList>
            <person name="Gazis R."/>
            <person name="Kuo A."/>
            <person name="Riley R."/>
            <person name="LaButti K."/>
            <person name="Lipzen A."/>
            <person name="Lin J."/>
            <person name="Amirebrahimi M."/>
            <person name="Hesse C.N."/>
            <person name="Spatafora J.W."/>
            <person name="Henrissat B."/>
            <person name="Hainaut M."/>
            <person name="Grigoriev I.V."/>
            <person name="Hibbett D.S."/>
        </authorList>
    </citation>
    <scope>NUCLEOTIDE SEQUENCE [LARGE SCALE GENOMIC DNA]</scope>
    <source>
        <strain evidence="2 3">TC161</strain>
    </source>
</reference>
<dbReference type="STRING" id="1328760.A0A165I8D8"/>
<keyword evidence="3" id="KW-1185">Reference proteome</keyword>
<evidence type="ECO:0000256" key="1">
    <source>
        <dbReference type="SAM" id="MobiDB-lite"/>
    </source>
</evidence>
<gene>
    <name evidence="2" type="ORF">L228DRAFT_245487</name>
</gene>
<feature type="region of interest" description="Disordered" evidence="1">
    <location>
        <begin position="359"/>
        <end position="459"/>
    </location>
</feature>
<dbReference type="Gene3D" id="3.10.450.50">
    <property type="match status" value="1"/>
</dbReference>
<feature type="compositionally biased region" description="Acidic residues" evidence="1">
    <location>
        <begin position="359"/>
        <end position="419"/>
    </location>
</feature>
<dbReference type="PANTHER" id="PTHR38436:SF3">
    <property type="entry name" value="CARBOXYMETHYLENEBUTENOLIDASE-RELATED"/>
    <property type="match status" value="1"/>
</dbReference>
<feature type="compositionally biased region" description="Basic and acidic residues" evidence="1">
    <location>
        <begin position="420"/>
        <end position="435"/>
    </location>
</feature>
<evidence type="ECO:0000313" key="3">
    <source>
        <dbReference type="Proteomes" id="UP000076632"/>
    </source>
</evidence>
<dbReference type="GeneID" id="28897308"/>
<dbReference type="InParanoid" id="A0A165I8D8"/>
<accession>A0A165I8D8</accession>
<dbReference type="SUPFAM" id="SSF54427">
    <property type="entry name" value="NTF2-like"/>
    <property type="match status" value="1"/>
</dbReference>
<proteinExistence type="predicted"/>